<evidence type="ECO:0000313" key="2">
    <source>
        <dbReference type="EMBL" id="OMO79479.1"/>
    </source>
</evidence>
<feature type="region of interest" description="Disordered" evidence="1">
    <location>
        <begin position="73"/>
        <end position="116"/>
    </location>
</feature>
<proteinExistence type="predicted"/>
<evidence type="ECO:0000313" key="3">
    <source>
        <dbReference type="Proteomes" id="UP000187203"/>
    </source>
</evidence>
<dbReference type="AlphaFoldDB" id="A0A1R3IA79"/>
<reference evidence="3" key="1">
    <citation type="submission" date="2013-09" db="EMBL/GenBank/DDBJ databases">
        <title>Corchorus olitorius genome sequencing.</title>
        <authorList>
            <person name="Alam M."/>
            <person name="Haque M.S."/>
            <person name="Islam M.S."/>
            <person name="Emdad E.M."/>
            <person name="Islam M.M."/>
            <person name="Ahmed B."/>
            <person name="Halim A."/>
            <person name="Hossen Q.M.M."/>
            <person name="Hossain M.Z."/>
            <person name="Ahmed R."/>
            <person name="Khan M.M."/>
            <person name="Islam R."/>
            <person name="Rashid M.M."/>
            <person name="Khan S.A."/>
            <person name="Rahman M.S."/>
            <person name="Alam M."/>
            <person name="Yahiya A.S."/>
            <person name="Khan M.S."/>
            <person name="Azam M.S."/>
            <person name="Haque T."/>
            <person name="Lashkar M.Z.H."/>
            <person name="Akhand A.I."/>
            <person name="Morshed G."/>
            <person name="Roy S."/>
            <person name="Uddin K.S."/>
            <person name="Rabeya T."/>
            <person name="Hossain A.S."/>
            <person name="Chowdhury A."/>
            <person name="Snigdha A.R."/>
            <person name="Mortoza M.S."/>
            <person name="Matin S.A."/>
            <person name="Hoque S.M.E."/>
            <person name="Islam M.K."/>
            <person name="Roy D.K."/>
            <person name="Haider R."/>
            <person name="Moosa M.M."/>
            <person name="Elias S.M."/>
            <person name="Hasan A.M."/>
            <person name="Jahan S."/>
            <person name="Shafiuddin M."/>
            <person name="Mahmood N."/>
            <person name="Shommy N.S."/>
        </authorList>
    </citation>
    <scope>NUCLEOTIDE SEQUENCE [LARGE SCALE GENOMIC DNA]</scope>
    <source>
        <strain evidence="3">cv. O-4</strain>
    </source>
</reference>
<comment type="caution">
    <text evidence="2">The sequence shown here is derived from an EMBL/GenBank/DDBJ whole genome shotgun (WGS) entry which is preliminary data.</text>
</comment>
<name>A0A1R3IA79_9ROSI</name>
<sequence>MIKWLSTVNTLDRACPPPACISNVLMFVQVEESRKLCGILKWEGGKGETFEFQRLDNAWTWRFRGVSAVVQIGKGRRSRKKKGEASRRKEEKRLIKRVPNGQNSAVSGKGFYDLRF</sequence>
<evidence type="ECO:0000256" key="1">
    <source>
        <dbReference type="SAM" id="MobiDB-lite"/>
    </source>
</evidence>
<dbReference type="Proteomes" id="UP000187203">
    <property type="component" value="Unassembled WGS sequence"/>
</dbReference>
<gene>
    <name evidence="2" type="ORF">COLO4_24416</name>
</gene>
<dbReference type="EMBL" id="AWUE01018539">
    <property type="protein sequence ID" value="OMO79479.1"/>
    <property type="molecule type" value="Genomic_DNA"/>
</dbReference>
<protein>
    <submittedName>
        <fullName evidence="2">Uncharacterized protein</fullName>
    </submittedName>
</protein>
<accession>A0A1R3IA79</accession>
<feature type="compositionally biased region" description="Basic and acidic residues" evidence="1">
    <location>
        <begin position="83"/>
        <end position="93"/>
    </location>
</feature>
<keyword evidence="3" id="KW-1185">Reference proteome</keyword>
<organism evidence="2 3">
    <name type="scientific">Corchorus olitorius</name>
    <dbReference type="NCBI Taxonomy" id="93759"/>
    <lineage>
        <taxon>Eukaryota</taxon>
        <taxon>Viridiplantae</taxon>
        <taxon>Streptophyta</taxon>
        <taxon>Embryophyta</taxon>
        <taxon>Tracheophyta</taxon>
        <taxon>Spermatophyta</taxon>
        <taxon>Magnoliopsida</taxon>
        <taxon>eudicotyledons</taxon>
        <taxon>Gunneridae</taxon>
        <taxon>Pentapetalae</taxon>
        <taxon>rosids</taxon>
        <taxon>malvids</taxon>
        <taxon>Malvales</taxon>
        <taxon>Malvaceae</taxon>
        <taxon>Grewioideae</taxon>
        <taxon>Apeibeae</taxon>
        <taxon>Corchorus</taxon>
    </lineage>
</organism>